<evidence type="ECO:0000313" key="1">
    <source>
        <dbReference type="EMBL" id="KMT21584.1"/>
    </source>
</evidence>
<dbReference type="Proteomes" id="UP000036756">
    <property type="component" value="Unassembled WGS sequence"/>
</dbReference>
<proteinExistence type="predicted"/>
<dbReference type="PATRIC" id="fig|1121307.3.peg.1203"/>
<evidence type="ECO:0000313" key="2">
    <source>
        <dbReference type="Proteomes" id="UP000036756"/>
    </source>
</evidence>
<dbReference type="Pfam" id="PF05133">
    <property type="entry name" value="SPP1_portal"/>
    <property type="match status" value="1"/>
</dbReference>
<keyword evidence="2" id="KW-1185">Reference proteome</keyword>
<dbReference type="AlphaFoldDB" id="A0A0J8DBA3"/>
<accession>A0A0J8DBA3</accession>
<dbReference type="InterPro" id="IPR021145">
    <property type="entry name" value="Portal_protein_SPP1_Gp6-like"/>
</dbReference>
<name>A0A0J8DBA3_CLOCY</name>
<comment type="caution">
    <text evidence="1">The sequence shown here is derived from an EMBL/GenBank/DDBJ whole genome shotgun (WGS) entry which is preliminary data.</text>
</comment>
<sequence>MPKRGDTVGLKDIWNKLRRGVRAGVIAMKENKINNEYLISTINAHRSSQKVDLMLKGDRYYKVENDIKSRRLFKVVNGKRVEETYKANNRIAHAKYKNLVDEKINYLLARDYSLKCNNTDYINKIKSILGKHFHYNLSELGYEASNKGIAWLHFYLEDNKFKTIVIPSEQCIPIWEDKTHTELKALIRVYDEEVWEYSKAKIIIHVEYWTPEDVTYYILDNNYLVYDYNNNNYENTKVSHFNKDNEWYAWGKVPFIPFKNNHIEMPDIKFVKTLLDSYDLSRSEAANYVEEVKNLIFVLKGYGGEDIDDFMRKLNEYRAVLVDDPQEGGVDTLTPTMDITALKEHYEQLKRDIIEDGQSVNKDLDKFGSAPSGVALKFMYSGLDLKCNALETQFKMGFEMLLYFINIYLSEIGEGTYENIDVDIIFNRDIEINESETIDNCQKSKGVISDKTILANHPWVKDIELEKKELESQKQESLPFKDKVPLAEVGEVDE</sequence>
<dbReference type="InterPro" id="IPR006428">
    <property type="entry name" value="Portal_SPP1-type"/>
</dbReference>
<dbReference type="EMBL" id="LFVU01000027">
    <property type="protein sequence ID" value="KMT21584.1"/>
    <property type="molecule type" value="Genomic_DNA"/>
</dbReference>
<dbReference type="STRING" id="1121307.CLCY_2c03460"/>
<dbReference type="OrthoDB" id="1697867at2"/>
<protein>
    <submittedName>
        <fullName evidence="1">Phage portal protein, SPP1 family</fullName>
    </submittedName>
</protein>
<organism evidence="1 2">
    <name type="scientific">Clostridium cylindrosporum DSM 605</name>
    <dbReference type="NCBI Taxonomy" id="1121307"/>
    <lineage>
        <taxon>Bacteria</taxon>
        <taxon>Bacillati</taxon>
        <taxon>Bacillota</taxon>
        <taxon>Clostridia</taxon>
        <taxon>Eubacteriales</taxon>
        <taxon>Clostridiaceae</taxon>
        <taxon>Clostridium</taxon>
    </lineage>
</organism>
<dbReference type="NCBIfam" id="TIGR01538">
    <property type="entry name" value="portal_SPP1"/>
    <property type="match status" value="1"/>
</dbReference>
<gene>
    <name evidence="1" type="ORF">CLCY_2c03460</name>
</gene>
<reference evidence="1 2" key="1">
    <citation type="submission" date="2015-06" db="EMBL/GenBank/DDBJ databases">
        <title>Draft genome sequence of the purine-degrading Clostridium cylindrosporum HC-1 (DSM 605).</title>
        <authorList>
            <person name="Poehlein A."/>
            <person name="Schiel-Bengelsdorf B."/>
            <person name="Bengelsdorf F."/>
            <person name="Daniel R."/>
            <person name="Duerre P."/>
        </authorList>
    </citation>
    <scope>NUCLEOTIDE SEQUENCE [LARGE SCALE GENOMIC DNA]</scope>
    <source>
        <strain evidence="1 2">DSM 605</strain>
    </source>
</reference>